<reference evidence="1" key="4">
    <citation type="submission" date="2025-08" db="UniProtKB">
        <authorList>
            <consortium name="Ensembl"/>
        </authorList>
    </citation>
    <scope>IDENTIFICATION</scope>
</reference>
<reference evidence="2" key="2">
    <citation type="journal article" date="2007" name="PLoS Biol.">
        <title>Survey sequencing and comparative analysis of the elephant shark (Callorhinchus milii) genome.</title>
        <authorList>
            <person name="Venkatesh B."/>
            <person name="Kirkness E.F."/>
            <person name="Loh Y.H."/>
            <person name="Halpern A.L."/>
            <person name="Lee A.P."/>
            <person name="Johnson J."/>
            <person name="Dandona N."/>
            <person name="Viswanathan L.D."/>
            <person name="Tay A."/>
            <person name="Venter J.C."/>
            <person name="Strausberg R.L."/>
            <person name="Brenner S."/>
        </authorList>
    </citation>
    <scope>NUCLEOTIDE SEQUENCE [LARGE SCALE GENOMIC DNA]</scope>
</reference>
<dbReference type="AlphaFoldDB" id="A0A4W3H2A6"/>
<reference evidence="1" key="5">
    <citation type="submission" date="2025-09" db="UniProtKB">
        <authorList>
            <consortium name="Ensembl"/>
        </authorList>
    </citation>
    <scope>IDENTIFICATION</scope>
</reference>
<organism evidence="1 2">
    <name type="scientific">Callorhinchus milii</name>
    <name type="common">Ghost shark</name>
    <dbReference type="NCBI Taxonomy" id="7868"/>
    <lineage>
        <taxon>Eukaryota</taxon>
        <taxon>Metazoa</taxon>
        <taxon>Chordata</taxon>
        <taxon>Craniata</taxon>
        <taxon>Vertebrata</taxon>
        <taxon>Chondrichthyes</taxon>
        <taxon>Holocephali</taxon>
        <taxon>Chimaeriformes</taxon>
        <taxon>Callorhinchidae</taxon>
        <taxon>Callorhinchus</taxon>
    </lineage>
</organism>
<evidence type="ECO:0008006" key="3">
    <source>
        <dbReference type="Google" id="ProtNLM"/>
    </source>
</evidence>
<evidence type="ECO:0000313" key="2">
    <source>
        <dbReference type="Proteomes" id="UP000314986"/>
    </source>
</evidence>
<keyword evidence="2" id="KW-1185">Reference proteome</keyword>
<reference evidence="2" key="1">
    <citation type="journal article" date="2006" name="Science">
        <title>Ancient noncoding elements conserved in the human genome.</title>
        <authorList>
            <person name="Venkatesh B."/>
            <person name="Kirkness E.F."/>
            <person name="Loh Y.H."/>
            <person name="Halpern A.L."/>
            <person name="Lee A.P."/>
            <person name="Johnson J."/>
            <person name="Dandona N."/>
            <person name="Viswanathan L.D."/>
            <person name="Tay A."/>
            <person name="Venter J.C."/>
            <person name="Strausberg R.L."/>
            <person name="Brenner S."/>
        </authorList>
    </citation>
    <scope>NUCLEOTIDE SEQUENCE [LARGE SCALE GENOMIC DNA]</scope>
</reference>
<dbReference type="Ensembl" id="ENSCMIT00000009733.1">
    <property type="protein sequence ID" value="ENSCMIP00000009475.1"/>
    <property type="gene ID" value="ENSCMIG00000005027.1"/>
</dbReference>
<proteinExistence type="predicted"/>
<protein>
    <recommendedName>
        <fullName evidence="3">NPR3 like, GATOR1 complex subunit</fullName>
    </recommendedName>
</protein>
<evidence type="ECO:0000313" key="1">
    <source>
        <dbReference type="Ensembl" id="ENSCMIP00000009475.1"/>
    </source>
</evidence>
<name>A0A4W3H2A6_CALMI</name>
<accession>A0A4W3H2A6</accession>
<dbReference type="InParanoid" id="A0A4W3H2A6"/>
<dbReference type="Proteomes" id="UP000314986">
    <property type="component" value="Unassembled WGS sequence"/>
</dbReference>
<reference evidence="2" key="3">
    <citation type="journal article" date="2014" name="Nature">
        <title>Elephant shark genome provides unique insights into gnathostome evolution.</title>
        <authorList>
            <consortium name="International Elephant Shark Genome Sequencing Consortium"/>
            <person name="Venkatesh B."/>
            <person name="Lee A.P."/>
            <person name="Ravi V."/>
            <person name="Maurya A.K."/>
            <person name="Lian M.M."/>
            <person name="Swann J.B."/>
            <person name="Ohta Y."/>
            <person name="Flajnik M.F."/>
            <person name="Sutoh Y."/>
            <person name="Kasahara M."/>
            <person name="Hoon S."/>
            <person name="Gangu V."/>
            <person name="Roy S.W."/>
            <person name="Irimia M."/>
            <person name="Korzh V."/>
            <person name="Kondrychyn I."/>
            <person name="Lim Z.W."/>
            <person name="Tay B.H."/>
            <person name="Tohari S."/>
            <person name="Kong K.W."/>
            <person name="Ho S."/>
            <person name="Lorente-Galdos B."/>
            <person name="Quilez J."/>
            <person name="Marques-Bonet T."/>
            <person name="Raney B.J."/>
            <person name="Ingham P.W."/>
            <person name="Tay A."/>
            <person name="Hillier L.W."/>
            <person name="Minx P."/>
            <person name="Boehm T."/>
            <person name="Wilson R.K."/>
            <person name="Brenner S."/>
            <person name="Warren W.C."/>
        </authorList>
    </citation>
    <scope>NUCLEOTIDE SEQUENCE [LARGE SCALE GENOMIC DNA]</scope>
</reference>
<dbReference type="STRING" id="7868.ENSCMIP00000009475"/>
<dbReference type="GeneTree" id="ENSGT00940000170883"/>
<sequence length="88" mass="9686">MGEESSPVSVILVSSGSRGNKLLFRYPFLRPQEQPGAQTRVRVPGSLSRPTRVVLLLWDCVSLCLVCSHHLTPFRNPSPPTDEELVSG</sequence>